<organism evidence="4 5">
    <name type="scientific">Roseateles terrae</name>
    <dbReference type="NCBI Taxonomy" id="431060"/>
    <lineage>
        <taxon>Bacteria</taxon>
        <taxon>Pseudomonadati</taxon>
        <taxon>Pseudomonadota</taxon>
        <taxon>Betaproteobacteria</taxon>
        <taxon>Burkholderiales</taxon>
        <taxon>Sphaerotilaceae</taxon>
        <taxon>Roseateles</taxon>
    </lineage>
</organism>
<sequence length="326" mass="34479">MGLLSFLKRGGADDGAKAVNTAPAGRQARSNRASTEAVDDVQQLRLRVRRRLIGSVVLVVAAVLIFPLLFETHPRPIPVDLPIEIPRKEGAAPLNVPGPKVARTDDTVDPKEAGRAAIIQETAEQAAADRAVPPPETAQAPRDLPVDPAARSDVKPEAKARMAEPAHAETSPKAADKPVDKPAQIRVVEARPVRPEVKVEAKPEPKVEAKRPATSNESARVQAMLDGHAADRKAADAAAADRKAAEAAPNGSRFIVQVGAYADAKAAQDARSKVERMGLKTYTQAVDTPDGKRIRVRVGPFGSRDEADKVAAKVRSGGLSSAVLTL</sequence>
<dbReference type="Gene3D" id="3.30.70.1070">
    <property type="entry name" value="Sporulation related repeat"/>
    <property type="match status" value="1"/>
</dbReference>
<dbReference type="PANTHER" id="PTHR38687">
    <property type="entry name" value="CELL DIVISION PROTEIN DEDD-RELATED"/>
    <property type="match status" value="1"/>
</dbReference>
<evidence type="ECO:0000256" key="1">
    <source>
        <dbReference type="SAM" id="MobiDB-lite"/>
    </source>
</evidence>
<feature type="compositionally biased region" description="Basic and acidic residues" evidence="1">
    <location>
        <begin position="196"/>
        <end position="211"/>
    </location>
</feature>
<protein>
    <submittedName>
        <fullName evidence="4">DedD protein</fullName>
    </submittedName>
</protein>
<dbReference type="PROSITE" id="PS51724">
    <property type="entry name" value="SPOR"/>
    <property type="match status" value="1"/>
</dbReference>
<dbReference type="Proteomes" id="UP000574369">
    <property type="component" value="Unassembled WGS sequence"/>
</dbReference>
<feature type="region of interest" description="Disordered" evidence="1">
    <location>
        <begin position="123"/>
        <end position="181"/>
    </location>
</feature>
<comment type="caution">
    <text evidence="4">The sequence shown here is derived from an EMBL/GenBank/DDBJ whole genome shotgun (WGS) entry which is preliminary data.</text>
</comment>
<evidence type="ECO:0000259" key="3">
    <source>
        <dbReference type="PROSITE" id="PS51724"/>
    </source>
</evidence>
<keyword evidence="2" id="KW-0812">Transmembrane</keyword>
<feature type="transmembrane region" description="Helical" evidence="2">
    <location>
        <begin position="52"/>
        <end position="70"/>
    </location>
</feature>
<keyword evidence="2" id="KW-1133">Transmembrane helix</keyword>
<evidence type="ECO:0000313" key="5">
    <source>
        <dbReference type="Proteomes" id="UP000574369"/>
    </source>
</evidence>
<accession>A0ABR6GLF4</accession>
<dbReference type="InterPro" id="IPR036680">
    <property type="entry name" value="SPOR-like_sf"/>
</dbReference>
<keyword evidence="2" id="KW-0472">Membrane</keyword>
<reference evidence="4 5" key="1">
    <citation type="submission" date="2020-08" db="EMBL/GenBank/DDBJ databases">
        <title>Genomic Encyclopedia of Type Strains, Phase III (KMG-III): the genomes of soil and plant-associated and newly described type strains.</title>
        <authorList>
            <person name="Whitman W."/>
        </authorList>
    </citation>
    <scope>NUCLEOTIDE SEQUENCE [LARGE SCALE GENOMIC DNA]</scope>
    <source>
        <strain evidence="4 5">CECT 7247</strain>
    </source>
</reference>
<feature type="domain" description="SPOR" evidence="3">
    <location>
        <begin position="248"/>
        <end position="326"/>
    </location>
</feature>
<evidence type="ECO:0000256" key="2">
    <source>
        <dbReference type="SAM" id="Phobius"/>
    </source>
</evidence>
<feature type="compositionally biased region" description="Basic and acidic residues" evidence="1">
    <location>
        <begin position="150"/>
        <end position="167"/>
    </location>
</feature>
<evidence type="ECO:0000313" key="4">
    <source>
        <dbReference type="EMBL" id="MBB3192938.1"/>
    </source>
</evidence>
<feature type="region of interest" description="Disordered" evidence="1">
    <location>
        <begin position="196"/>
        <end position="218"/>
    </location>
</feature>
<dbReference type="InterPro" id="IPR007730">
    <property type="entry name" value="SPOR-like_dom"/>
</dbReference>
<feature type="region of interest" description="Disordered" evidence="1">
    <location>
        <begin position="15"/>
        <end position="34"/>
    </location>
</feature>
<name>A0ABR6GLF4_9BURK</name>
<dbReference type="EMBL" id="JACHXO010000001">
    <property type="protein sequence ID" value="MBB3192938.1"/>
    <property type="molecule type" value="Genomic_DNA"/>
</dbReference>
<feature type="region of interest" description="Disordered" evidence="1">
    <location>
        <begin position="89"/>
        <end position="109"/>
    </location>
</feature>
<dbReference type="Pfam" id="PF05036">
    <property type="entry name" value="SPOR"/>
    <property type="match status" value="1"/>
</dbReference>
<gene>
    <name evidence="4" type="ORF">FHS28_000303</name>
</gene>
<dbReference type="InterPro" id="IPR052521">
    <property type="entry name" value="Cell_div_SPOR-domain"/>
</dbReference>
<keyword evidence="5" id="KW-1185">Reference proteome</keyword>
<dbReference type="RefSeq" id="WP_088449404.1">
    <property type="nucleotide sequence ID" value="NZ_JACHXO010000001.1"/>
</dbReference>
<proteinExistence type="predicted"/>
<dbReference type="SUPFAM" id="SSF110997">
    <property type="entry name" value="Sporulation related repeat"/>
    <property type="match status" value="1"/>
</dbReference>
<dbReference type="PANTHER" id="PTHR38687:SF1">
    <property type="entry name" value="CELL DIVISION PROTEIN DEDD"/>
    <property type="match status" value="1"/>
</dbReference>